<protein>
    <recommendedName>
        <fullName evidence="4">Protein kinase domain-containing protein</fullName>
    </recommendedName>
</protein>
<dbReference type="Proteomes" id="UP000580654">
    <property type="component" value="Unassembled WGS sequence"/>
</dbReference>
<keyword evidence="2" id="KW-0677">Repeat</keyword>
<dbReference type="InterPro" id="IPR000719">
    <property type="entry name" value="Prot_kinase_dom"/>
</dbReference>
<dbReference type="GO" id="GO:0005524">
    <property type="term" value="F:ATP binding"/>
    <property type="evidence" value="ECO:0007669"/>
    <property type="project" value="UniProtKB-UniRule"/>
</dbReference>
<comment type="caution">
    <text evidence="5">The sequence shown here is derived from an EMBL/GenBank/DDBJ whole genome shotgun (WGS) entry which is preliminary data.</text>
</comment>
<dbReference type="InterPro" id="IPR011009">
    <property type="entry name" value="Kinase-like_dom_sf"/>
</dbReference>
<dbReference type="PANTHER" id="PTHR48051:SF1">
    <property type="entry name" value="RAS SUPPRESSOR PROTEIN 1"/>
    <property type="match status" value="1"/>
</dbReference>
<dbReference type="EMBL" id="JACIJD010000010">
    <property type="protein sequence ID" value="MBB5694502.1"/>
    <property type="molecule type" value="Genomic_DNA"/>
</dbReference>
<proteinExistence type="predicted"/>
<dbReference type="SMART" id="SM00364">
    <property type="entry name" value="LRR_BAC"/>
    <property type="match status" value="3"/>
</dbReference>
<name>A0A840YIR0_9PROT</name>
<dbReference type="PROSITE" id="PS50011">
    <property type="entry name" value="PROTEIN_KINASE_DOM"/>
    <property type="match status" value="1"/>
</dbReference>
<feature type="domain" description="Protein kinase" evidence="4">
    <location>
        <begin position="204"/>
        <end position="432"/>
    </location>
</feature>
<evidence type="ECO:0000313" key="5">
    <source>
        <dbReference type="EMBL" id="MBB5694502.1"/>
    </source>
</evidence>
<dbReference type="Pfam" id="PF07714">
    <property type="entry name" value="PK_Tyr_Ser-Thr"/>
    <property type="match status" value="1"/>
</dbReference>
<dbReference type="InterPro" id="IPR001245">
    <property type="entry name" value="Ser-Thr/Tyr_kinase_cat_dom"/>
</dbReference>
<evidence type="ECO:0000259" key="4">
    <source>
        <dbReference type="PROSITE" id="PS50011"/>
    </source>
</evidence>
<dbReference type="SUPFAM" id="SSF52058">
    <property type="entry name" value="L domain-like"/>
    <property type="match status" value="1"/>
</dbReference>
<dbReference type="InterPro" id="IPR050216">
    <property type="entry name" value="LRR_domain-containing"/>
</dbReference>
<reference evidence="5 6" key="1">
    <citation type="submission" date="2020-08" db="EMBL/GenBank/DDBJ databases">
        <title>Genomic Encyclopedia of Type Strains, Phase IV (KMG-IV): sequencing the most valuable type-strain genomes for metagenomic binning, comparative biology and taxonomic classification.</title>
        <authorList>
            <person name="Goeker M."/>
        </authorList>
    </citation>
    <scope>NUCLEOTIDE SEQUENCE [LARGE SCALE GENOMIC DNA]</scope>
    <source>
        <strain evidence="5 6">DSM 25622</strain>
    </source>
</reference>
<keyword evidence="6" id="KW-1185">Reference proteome</keyword>
<dbReference type="RefSeq" id="WP_221299853.1">
    <property type="nucleotide sequence ID" value="NZ_JACIJD010000010.1"/>
</dbReference>
<gene>
    <name evidence="5" type="ORF">FHS87_002548</name>
</gene>
<dbReference type="Pfam" id="PF13855">
    <property type="entry name" value="LRR_8"/>
    <property type="match status" value="1"/>
</dbReference>
<dbReference type="InterPro" id="IPR003591">
    <property type="entry name" value="Leu-rich_rpt_typical-subtyp"/>
</dbReference>
<keyword evidence="3" id="KW-0067">ATP-binding</keyword>
<dbReference type="InterPro" id="IPR032675">
    <property type="entry name" value="LRR_dom_sf"/>
</dbReference>
<dbReference type="GO" id="GO:0004672">
    <property type="term" value="F:protein kinase activity"/>
    <property type="evidence" value="ECO:0007669"/>
    <property type="project" value="InterPro"/>
</dbReference>
<feature type="binding site" evidence="3">
    <location>
        <position position="237"/>
    </location>
    <ligand>
        <name>ATP</name>
        <dbReference type="ChEBI" id="CHEBI:30616"/>
    </ligand>
</feature>
<dbReference type="Gene3D" id="1.10.510.10">
    <property type="entry name" value="Transferase(Phosphotransferase) domain 1"/>
    <property type="match status" value="1"/>
</dbReference>
<keyword evidence="3" id="KW-0547">Nucleotide-binding</keyword>
<dbReference type="SMART" id="SM00369">
    <property type="entry name" value="LRR_TYP"/>
    <property type="match status" value="5"/>
</dbReference>
<dbReference type="GO" id="GO:0005737">
    <property type="term" value="C:cytoplasm"/>
    <property type="evidence" value="ECO:0007669"/>
    <property type="project" value="TreeGrafter"/>
</dbReference>
<dbReference type="AlphaFoldDB" id="A0A840YIR0"/>
<dbReference type="PROSITE" id="PS51450">
    <property type="entry name" value="LRR"/>
    <property type="match status" value="1"/>
</dbReference>
<evidence type="ECO:0000313" key="6">
    <source>
        <dbReference type="Proteomes" id="UP000580654"/>
    </source>
</evidence>
<accession>A0A840YIR0</accession>
<dbReference type="InterPro" id="IPR001611">
    <property type="entry name" value="Leu-rich_rpt"/>
</dbReference>
<dbReference type="InterPro" id="IPR017441">
    <property type="entry name" value="Protein_kinase_ATP_BS"/>
</dbReference>
<keyword evidence="1" id="KW-0433">Leucine-rich repeat</keyword>
<sequence length="432" mass="45463">MSAATLDALRRGELSGLRELRLPGLGLTVFPPEILGLAETLEVLDLGGNALSDLHPELGRLRRLRALFLSGNPMARLPPVLGELPALSQIGIRGSGLRELPAEALPPALRWLTLTDNRLESLPAALGERPLLQKLMLAGNRLRELPASLAGASGLELIRLSANGLDGLPPWLAELPRLAWIAWSGNPFDTGAPPVTEAVPWEALEAGPVLGEGASGRVHRALWRRGSGATPRPVALKLFKGAMTSDGLPEREMAALLAAGEHPGLTGALGRLSGHPEGLDGLLMPLLPPDWRVLAGPPSLESCSRDIYDPSLRLEPEAALRLAGGIAGAVAHLHGRGLLHGDLYAHNILWDGRAGDGVLSDFGAASFLPPGAEGNAFRRVEVRAWGLLLGELLERCAGAPSVALAELQRRCAAAPAERPLMGEVLEVLRGSG</sequence>
<dbReference type="PANTHER" id="PTHR48051">
    <property type="match status" value="1"/>
</dbReference>
<evidence type="ECO:0000256" key="1">
    <source>
        <dbReference type="ARBA" id="ARBA00022614"/>
    </source>
</evidence>
<evidence type="ECO:0000256" key="3">
    <source>
        <dbReference type="PROSITE-ProRule" id="PRU10141"/>
    </source>
</evidence>
<evidence type="ECO:0000256" key="2">
    <source>
        <dbReference type="ARBA" id="ARBA00022737"/>
    </source>
</evidence>
<dbReference type="SUPFAM" id="SSF56112">
    <property type="entry name" value="Protein kinase-like (PK-like)"/>
    <property type="match status" value="1"/>
</dbReference>
<dbReference type="PROSITE" id="PS00107">
    <property type="entry name" value="PROTEIN_KINASE_ATP"/>
    <property type="match status" value="1"/>
</dbReference>
<dbReference type="Gene3D" id="3.80.10.10">
    <property type="entry name" value="Ribonuclease Inhibitor"/>
    <property type="match status" value="1"/>
</dbReference>
<organism evidence="5 6">
    <name type="scientific">Muricoccus pecuniae</name>
    <dbReference type="NCBI Taxonomy" id="693023"/>
    <lineage>
        <taxon>Bacteria</taxon>
        <taxon>Pseudomonadati</taxon>
        <taxon>Pseudomonadota</taxon>
        <taxon>Alphaproteobacteria</taxon>
        <taxon>Acetobacterales</taxon>
        <taxon>Roseomonadaceae</taxon>
        <taxon>Muricoccus</taxon>
    </lineage>
</organism>